<protein>
    <submittedName>
        <fullName evidence="1">Uncharacterized protein</fullName>
    </submittedName>
</protein>
<evidence type="ECO:0000313" key="2">
    <source>
        <dbReference type="Proteomes" id="UP000326198"/>
    </source>
</evidence>
<accession>A0A5N7BN55</accession>
<dbReference type="EMBL" id="ML736157">
    <property type="protein sequence ID" value="KAE8383093.1"/>
    <property type="molecule type" value="Genomic_DNA"/>
</dbReference>
<dbReference type="AlphaFoldDB" id="A0A5N7BN55"/>
<proteinExistence type="predicted"/>
<keyword evidence="2" id="KW-1185">Reference proteome</keyword>
<name>A0A5N7BN55_9EURO</name>
<dbReference type="Proteomes" id="UP000326198">
    <property type="component" value="Unassembled WGS sequence"/>
</dbReference>
<reference evidence="1 2" key="1">
    <citation type="submission" date="2019-04" db="EMBL/GenBank/DDBJ databases">
        <title>Friends and foes A comparative genomics studyof 23 Aspergillus species from section Flavi.</title>
        <authorList>
            <consortium name="DOE Joint Genome Institute"/>
            <person name="Kjaerbolling I."/>
            <person name="Vesth T."/>
            <person name="Frisvad J.C."/>
            <person name="Nybo J.L."/>
            <person name="Theobald S."/>
            <person name="Kildgaard S."/>
            <person name="Isbrandt T."/>
            <person name="Kuo A."/>
            <person name="Sato A."/>
            <person name="Lyhne E.K."/>
            <person name="Kogle M.E."/>
            <person name="Wiebenga A."/>
            <person name="Kun R.S."/>
            <person name="Lubbers R.J."/>
            <person name="Makela M.R."/>
            <person name="Barry K."/>
            <person name="Chovatia M."/>
            <person name="Clum A."/>
            <person name="Daum C."/>
            <person name="Haridas S."/>
            <person name="He G."/>
            <person name="LaButti K."/>
            <person name="Lipzen A."/>
            <person name="Mondo S."/>
            <person name="Riley R."/>
            <person name="Salamov A."/>
            <person name="Simmons B.A."/>
            <person name="Magnuson J.K."/>
            <person name="Henrissat B."/>
            <person name="Mortensen U.H."/>
            <person name="Larsen T.O."/>
            <person name="Devries R.P."/>
            <person name="Grigoriev I.V."/>
            <person name="Machida M."/>
            <person name="Baker S.E."/>
            <person name="Andersen M.R."/>
        </authorList>
    </citation>
    <scope>NUCLEOTIDE SEQUENCE [LARGE SCALE GENOMIC DNA]</scope>
    <source>
        <strain evidence="1 2">IBT 29228</strain>
    </source>
</reference>
<sequence>MPSQPHLQQKAPAPQSLSKDAREMKFTIQWVLGICEVLRGSDNDVFSESYKSKIYDAGMVVEEHGYIGHDRDKHVVELMKFITTQRNTKCLKSAWEKYRTSEFWTAT</sequence>
<organism evidence="1 2">
    <name type="scientific">Aspergillus bertholletiae</name>
    <dbReference type="NCBI Taxonomy" id="1226010"/>
    <lineage>
        <taxon>Eukaryota</taxon>
        <taxon>Fungi</taxon>
        <taxon>Dikarya</taxon>
        <taxon>Ascomycota</taxon>
        <taxon>Pezizomycotina</taxon>
        <taxon>Eurotiomycetes</taxon>
        <taxon>Eurotiomycetidae</taxon>
        <taxon>Eurotiales</taxon>
        <taxon>Aspergillaceae</taxon>
        <taxon>Aspergillus</taxon>
        <taxon>Aspergillus subgen. Circumdati</taxon>
    </lineage>
</organism>
<evidence type="ECO:0000313" key="1">
    <source>
        <dbReference type="EMBL" id="KAE8383093.1"/>
    </source>
</evidence>
<gene>
    <name evidence="1" type="ORF">BDV26DRAFT_287879</name>
</gene>